<gene>
    <name evidence="1" type="ORF">DPMN_000089</name>
</gene>
<dbReference type="AlphaFoldDB" id="A0A9D4MJ32"/>
<reference evidence="1" key="2">
    <citation type="submission" date="2020-11" db="EMBL/GenBank/DDBJ databases">
        <authorList>
            <person name="McCartney M.A."/>
            <person name="Auch B."/>
            <person name="Kono T."/>
            <person name="Mallez S."/>
            <person name="Becker A."/>
            <person name="Gohl D.M."/>
            <person name="Silverstein K.A.T."/>
            <person name="Koren S."/>
            <person name="Bechman K.B."/>
            <person name="Herman A."/>
            <person name="Abrahante J.E."/>
            <person name="Garbe J."/>
        </authorList>
    </citation>
    <scope>NUCLEOTIDE SEQUENCE</scope>
    <source>
        <strain evidence="1">Duluth1</strain>
        <tissue evidence="1">Whole animal</tissue>
    </source>
</reference>
<dbReference type="Proteomes" id="UP000828390">
    <property type="component" value="Unassembled WGS sequence"/>
</dbReference>
<evidence type="ECO:0000313" key="2">
    <source>
        <dbReference type="Proteomes" id="UP000828390"/>
    </source>
</evidence>
<accession>A0A9D4MJ32</accession>
<dbReference type="EMBL" id="JAIWYP010000001">
    <property type="protein sequence ID" value="KAH3876252.1"/>
    <property type="molecule type" value="Genomic_DNA"/>
</dbReference>
<organism evidence="1 2">
    <name type="scientific">Dreissena polymorpha</name>
    <name type="common">Zebra mussel</name>
    <name type="synonym">Mytilus polymorpha</name>
    <dbReference type="NCBI Taxonomy" id="45954"/>
    <lineage>
        <taxon>Eukaryota</taxon>
        <taxon>Metazoa</taxon>
        <taxon>Spiralia</taxon>
        <taxon>Lophotrochozoa</taxon>
        <taxon>Mollusca</taxon>
        <taxon>Bivalvia</taxon>
        <taxon>Autobranchia</taxon>
        <taxon>Heteroconchia</taxon>
        <taxon>Euheterodonta</taxon>
        <taxon>Imparidentia</taxon>
        <taxon>Neoheterodontei</taxon>
        <taxon>Myida</taxon>
        <taxon>Dreissenoidea</taxon>
        <taxon>Dreissenidae</taxon>
        <taxon>Dreissena</taxon>
    </lineage>
</organism>
<keyword evidence="2" id="KW-1185">Reference proteome</keyword>
<proteinExistence type="predicted"/>
<name>A0A9D4MJ32_DREPO</name>
<comment type="caution">
    <text evidence="1">The sequence shown here is derived from an EMBL/GenBank/DDBJ whole genome shotgun (WGS) entry which is preliminary data.</text>
</comment>
<reference evidence="1" key="1">
    <citation type="journal article" date="2019" name="bioRxiv">
        <title>The Genome of the Zebra Mussel, Dreissena polymorpha: A Resource for Invasive Species Research.</title>
        <authorList>
            <person name="McCartney M.A."/>
            <person name="Auch B."/>
            <person name="Kono T."/>
            <person name="Mallez S."/>
            <person name="Zhang Y."/>
            <person name="Obille A."/>
            <person name="Becker A."/>
            <person name="Abrahante J.E."/>
            <person name="Garbe J."/>
            <person name="Badalamenti J.P."/>
            <person name="Herman A."/>
            <person name="Mangelson H."/>
            <person name="Liachko I."/>
            <person name="Sullivan S."/>
            <person name="Sone E.D."/>
            <person name="Koren S."/>
            <person name="Silverstein K.A.T."/>
            <person name="Beckman K.B."/>
            <person name="Gohl D.M."/>
        </authorList>
    </citation>
    <scope>NUCLEOTIDE SEQUENCE</scope>
    <source>
        <strain evidence="1">Duluth1</strain>
        <tissue evidence="1">Whole animal</tissue>
    </source>
</reference>
<evidence type="ECO:0000313" key="1">
    <source>
        <dbReference type="EMBL" id="KAH3876252.1"/>
    </source>
</evidence>
<sequence>MLSLSGKFGRVQVDAGVFDGLTMLRLEVWSRSKNKAKVEQISKSLTVSEN</sequence>
<protein>
    <submittedName>
        <fullName evidence="1">Uncharacterized protein</fullName>
    </submittedName>
</protein>